<dbReference type="RefSeq" id="WP_198712357.1">
    <property type="nucleotide sequence ID" value="NZ_JAEILH010000017.1"/>
</dbReference>
<evidence type="ECO:0000313" key="2">
    <source>
        <dbReference type="Proteomes" id="UP000645865"/>
    </source>
</evidence>
<organism evidence="1 2">
    <name type="scientific">Pseudomonas rhodesiae</name>
    <dbReference type="NCBI Taxonomy" id="76760"/>
    <lineage>
        <taxon>Bacteria</taxon>
        <taxon>Pseudomonadati</taxon>
        <taxon>Pseudomonadota</taxon>
        <taxon>Gammaproteobacteria</taxon>
        <taxon>Pseudomonadales</taxon>
        <taxon>Pseudomonadaceae</taxon>
        <taxon>Pseudomonas</taxon>
    </lineage>
</organism>
<proteinExistence type="predicted"/>
<name>A0A8I1JDE1_9PSED</name>
<dbReference type="EMBL" id="JAEILH010000017">
    <property type="protein sequence ID" value="MBI6624394.1"/>
    <property type="molecule type" value="Genomic_DNA"/>
</dbReference>
<accession>A0A8I1JDE1</accession>
<dbReference type="Proteomes" id="UP000645865">
    <property type="component" value="Unassembled WGS sequence"/>
</dbReference>
<gene>
    <name evidence="1" type="ORF">YA0853_11995</name>
</gene>
<evidence type="ECO:0000313" key="1">
    <source>
        <dbReference type="EMBL" id="MBI6624394.1"/>
    </source>
</evidence>
<comment type="caution">
    <text evidence="1">The sequence shown here is derived from an EMBL/GenBank/DDBJ whole genome shotgun (WGS) entry which is preliminary data.</text>
</comment>
<protein>
    <submittedName>
        <fullName evidence="1">Uncharacterized protein</fullName>
    </submittedName>
</protein>
<dbReference type="AlphaFoldDB" id="A0A8I1JDE1"/>
<reference evidence="1" key="1">
    <citation type="submission" date="2020-12" db="EMBL/GenBank/DDBJ databases">
        <title>Comparative genomic insights into the epidemiology and virulence of plant pathogenic Pseudomonads from Turkey.</title>
        <authorList>
            <person name="Dillon M."/>
            <person name="Ruiz-Bedoya T."/>
            <person name="Bendalovic-Torma C."/>
            <person name="Guttman K.M."/>
            <person name="Kwak H."/>
            <person name="Middleton M.A."/>
            <person name="Wang P.W."/>
            <person name="Horuz S."/>
            <person name="Aysan Y."/>
            <person name="Guttman D.S."/>
        </authorList>
    </citation>
    <scope>NUCLEOTIDE SEQUENCE</scope>
    <source>
        <strain evidence="1">S5_IA_3a</strain>
    </source>
</reference>
<sequence length="289" mass="32351">MTKINNSDKEELVKIMGELLEPHIPALSDAFQRFGQWVENISQKHSALINNLSTIDWSAVNKRLEEMPNRSRKAMEIASRQGWFFNWEGSLQIVLTLIDNIESAGEDQIQIDEILKQHYLQYLDSYTAQLGANHPERQTAIKAAVSAHKDLGVQGYYLSIPVFLAQADGLFSEICQTSMAMSKPRNRQTNGVKGLDWVKAKIGDDAQAKDLLSPLFVLHELDLLKSEGIRNAEFEQTGVLFNALNRHQVLHGEVSDYGSEINSLKAFSFLAFVGLHLPTILASAETKQG</sequence>